<gene>
    <name evidence="1" type="ORF">EV385_4383</name>
</gene>
<dbReference type="AlphaFoldDB" id="A0A4Q7ZNB7"/>
<organism evidence="1 2">
    <name type="scientific">Krasilnikovia cinnamomea</name>
    <dbReference type="NCBI Taxonomy" id="349313"/>
    <lineage>
        <taxon>Bacteria</taxon>
        <taxon>Bacillati</taxon>
        <taxon>Actinomycetota</taxon>
        <taxon>Actinomycetes</taxon>
        <taxon>Micromonosporales</taxon>
        <taxon>Micromonosporaceae</taxon>
        <taxon>Krasilnikovia</taxon>
    </lineage>
</organism>
<dbReference type="InterPro" id="IPR008928">
    <property type="entry name" value="6-hairpin_glycosidase_sf"/>
</dbReference>
<proteinExistence type="predicted"/>
<dbReference type="OrthoDB" id="1171174at2"/>
<dbReference type="EMBL" id="SHKY01000001">
    <property type="protein sequence ID" value="RZU52517.1"/>
    <property type="molecule type" value="Genomic_DNA"/>
</dbReference>
<sequence>MGGTGPAVSRRAVLTAVSGVALAGATLAGGGVARAGPPAVPRAARQRAMRFLDAMLAAHAASSELRLPQSYADQIGLYATGFTYDAALAILAYLDDDRPGSLDQARLLGQSLVYAQQHDPRYADGRLRQAYHVGPYTRAGVLQPYGFVRPDGTVNVGGAFGFTGSGTGECAWAALALCALHRRTGDDRFFGGAVRLGEWIAQVCRSSGPLGGFTAGTDRDGAALARVSTTHNADLVALFGQLAELTGDRVWLARRADALRLVTGMWSPVRQAFFAGTPDGASVEREPMQLEAQTHAWLALADLDRVGCLDTVTRRLTVTDTAASPNSALAPGRSFTGVTVSTASRTADPAVPIEPGLPRPDPDAVWLEGTAQYALALRLSPLGPVPATAALRTLIAAQARLGAGQTVAGRPLPAGGGVTAATSPLHVGFVASGYYPYAHVAATAWYLLAATGTNPLGGAAPWAPASSAGRAAR</sequence>
<evidence type="ECO:0000313" key="1">
    <source>
        <dbReference type="EMBL" id="RZU52517.1"/>
    </source>
</evidence>
<comment type="caution">
    <text evidence="1">The sequence shown here is derived from an EMBL/GenBank/DDBJ whole genome shotgun (WGS) entry which is preliminary data.</text>
</comment>
<accession>A0A4Q7ZNB7</accession>
<reference evidence="1 2" key="1">
    <citation type="submission" date="2019-02" db="EMBL/GenBank/DDBJ databases">
        <title>Sequencing the genomes of 1000 actinobacteria strains.</title>
        <authorList>
            <person name="Klenk H.-P."/>
        </authorList>
    </citation>
    <scope>NUCLEOTIDE SEQUENCE [LARGE SCALE GENOMIC DNA]</scope>
    <source>
        <strain evidence="1 2">DSM 45162</strain>
    </source>
</reference>
<dbReference type="SUPFAM" id="SSF48208">
    <property type="entry name" value="Six-hairpin glycosidases"/>
    <property type="match status" value="1"/>
</dbReference>
<evidence type="ECO:0008006" key="3">
    <source>
        <dbReference type="Google" id="ProtNLM"/>
    </source>
</evidence>
<evidence type="ECO:0000313" key="2">
    <source>
        <dbReference type="Proteomes" id="UP000292564"/>
    </source>
</evidence>
<dbReference type="InterPro" id="IPR006311">
    <property type="entry name" value="TAT_signal"/>
</dbReference>
<dbReference type="PROSITE" id="PS51318">
    <property type="entry name" value="TAT"/>
    <property type="match status" value="1"/>
</dbReference>
<protein>
    <recommendedName>
        <fullName evidence="3">Tat pathway signal sequence domain protein</fullName>
    </recommendedName>
</protein>
<dbReference type="GO" id="GO:0005975">
    <property type="term" value="P:carbohydrate metabolic process"/>
    <property type="evidence" value="ECO:0007669"/>
    <property type="project" value="InterPro"/>
</dbReference>
<keyword evidence="2" id="KW-1185">Reference proteome</keyword>
<dbReference type="Proteomes" id="UP000292564">
    <property type="component" value="Unassembled WGS sequence"/>
</dbReference>
<name>A0A4Q7ZNB7_9ACTN</name>